<keyword evidence="3" id="KW-1185">Reference proteome</keyword>
<name>A0A4Q7ASK9_9GAMM</name>
<dbReference type="PANTHER" id="PTHR22916">
    <property type="entry name" value="GLYCOSYLTRANSFERASE"/>
    <property type="match status" value="1"/>
</dbReference>
<dbReference type="SUPFAM" id="SSF53448">
    <property type="entry name" value="Nucleotide-diphospho-sugar transferases"/>
    <property type="match status" value="1"/>
</dbReference>
<feature type="domain" description="Glycosyltransferase 2-like" evidence="1">
    <location>
        <begin position="29"/>
        <end position="178"/>
    </location>
</feature>
<dbReference type="AlphaFoldDB" id="A0A4Q7ASK9"/>
<comment type="caution">
    <text evidence="2">The sequence shown here is derived from an EMBL/GenBank/DDBJ whole genome shotgun (WGS) entry which is preliminary data.</text>
</comment>
<dbReference type="InterPro" id="IPR029044">
    <property type="entry name" value="Nucleotide-diphossugar_trans"/>
</dbReference>
<evidence type="ECO:0000313" key="2">
    <source>
        <dbReference type="EMBL" id="RZG49135.1"/>
    </source>
</evidence>
<evidence type="ECO:0000313" key="3">
    <source>
        <dbReference type="Proteomes" id="UP000293863"/>
    </source>
</evidence>
<dbReference type="PANTHER" id="PTHR22916:SF69">
    <property type="entry name" value="BIFUNCTIONAL GLYCOSYLTRANSFERASE PGTA"/>
    <property type="match status" value="1"/>
</dbReference>
<protein>
    <submittedName>
        <fullName evidence="2">Glycosyltransferase</fullName>
    </submittedName>
</protein>
<evidence type="ECO:0000259" key="1">
    <source>
        <dbReference type="Pfam" id="PF00535"/>
    </source>
</evidence>
<reference evidence="2 3" key="1">
    <citation type="submission" date="2019-02" db="EMBL/GenBank/DDBJ databases">
        <title>The Batch Genome Submission of Acinetobacter spp. strains.</title>
        <authorList>
            <person name="Qin J."/>
            <person name="Hu Y."/>
            <person name="Ye H."/>
            <person name="Wei L."/>
            <person name="Feng Y."/>
            <person name="Zong Z."/>
        </authorList>
    </citation>
    <scope>NUCLEOTIDE SEQUENCE [LARGE SCALE GENOMIC DNA]</scope>
    <source>
        <strain evidence="2 3">WCHAW060049</strain>
    </source>
</reference>
<accession>A0A4Q7ASK9</accession>
<dbReference type="Pfam" id="PF00535">
    <property type="entry name" value="Glycos_transf_2"/>
    <property type="match status" value="1"/>
</dbReference>
<gene>
    <name evidence="2" type="ORF">EXU28_02025</name>
</gene>
<organism evidence="2 3">
    <name type="scientific">Acinetobacter wuhouensis</name>
    <dbReference type="NCBI Taxonomy" id="1879050"/>
    <lineage>
        <taxon>Bacteria</taxon>
        <taxon>Pseudomonadati</taxon>
        <taxon>Pseudomonadota</taxon>
        <taxon>Gammaproteobacteria</taxon>
        <taxon>Moraxellales</taxon>
        <taxon>Moraxellaceae</taxon>
        <taxon>Acinetobacter</taxon>
    </lineage>
</organism>
<dbReference type="GO" id="GO:0008417">
    <property type="term" value="F:fucosyltransferase activity"/>
    <property type="evidence" value="ECO:0007669"/>
    <property type="project" value="TreeGrafter"/>
</dbReference>
<keyword evidence="2" id="KW-0808">Transferase</keyword>
<dbReference type="InterPro" id="IPR001173">
    <property type="entry name" value="Glyco_trans_2-like"/>
</dbReference>
<dbReference type="EMBL" id="SGSQ01000002">
    <property type="protein sequence ID" value="RZG49135.1"/>
    <property type="molecule type" value="Genomic_DNA"/>
</dbReference>
<dbReference type="Proteomes" id="UP000293863">
    <property type="component" value="Unassembled WGS sequence"/>
</dbReference>
<sequence length="366" mass="42647">MMNPLIKICRIKLGEKLNYMTFDDQVLVSVIVPCFNSEKWIESAIRSVLDQTWGNLEILVYDDGSTDKSRAILESLSIKDKRIKILGDGKNHGIVHALNYLLSVANGEYIARMDSDDICVINRIEKQVTFLQEKNFDGCGSWFTEIGLGPSRVVRWEHTKFALKAAMLFQNTILHPTFLAHRKVFEHFKYRESYQLAEDYDLFVRVAQKFNLANIPEPLLYYRRHTGQATQSKRESMESVTRRIRLETLSLNNIKVSEEEKNIHNLIRAPQSIYNMADFEKIELWLLKLIENFQEPDAKEVIASQWTRTAIRAAPLGLIMFFKYKNSPIRQFINKKSDFDLLILSILKLSYESKFYSILRRFSLSA</sequence>
<proteinExistence type="predicted"/>
<dbReference type="Gene3D" id="3.90.550.10">
    <property type="entry name" value="Spore Coat Polysaccharide Biosynthesis Protein SpsA, Chain A"/>
    <property type="match status" value="1"/>
</dbReference>